<reference evidence="1 2" key="2">
    <citation type="journal article" date="2021" name="Genomics">
        <title>High-quality reference genome for Clonorchis sinensis.</title>
        <authorList>
            <person name="Young N.D."/>
            <person name="Stroehlein A.J."/>
            <person name="Kinkar L."/>
            <person name="Wang T."/>
            <person name="Sohn W.M."/>
            <person name="Chang B.C.H."/>
            <person name="Kaur P."/>
            <person name="Weisz D."/>
            <person name="Dudchenko O."/>
            <person name="Aiden E.L."/>
            <person name="Korhonen P.K."/>
            <person name="Gasser R.B."/>
        </authorList>
    </citation>
    <scope>NUCLEOTIDE SEQUENCE [LARGE SCALE GENOMIC DNA]</scope>
    <source>
        <strain evidence="1">Cs-k2</strain>
    </source>
</reference>
<sequence>SGTKESKRTFMPAVGRNITKLTSLPKYLLPSEGKLFPEQHCKYSSLQHRSSNIPPVSHLAVVSNEIASCSATSPPIVHSSTRFRSLAWSNGVIQDLLHLRLPREIPPPWA</sequence>
<protein>
    <submittedName>
        <fullName evidence="1">Uncharacterized protein</fullName>
    </submittedName>
</protein>
<dbReference type="Proteomes" id="UP000286415">
    <property type="component" value="Unassembled WGS sequence"/>
</dbReference>
<dbReference type="AlphaFoldDB" id="A0A419PFC3"/>
<evidence type="ECO:0000313" key="2">
    <source>
        <dbReference type="Proteomes" id="UP000286415"/>
    </source>
</evidence>
<gene>
    <name evidence="1" type="ORF">CSKR_109734</name>
</gene>
<proteinExistence type="predicted"/>
<reference evidence="1 2" key="1">
    <citation type="journal article" date="2018" name="Biotechnol. Adv.">
        <title>Improved genomic resources and new bioinformatic workflow for the carcinogenic parasite Clonorchis sinensis: Biotechnological implications.</title>
        <authorList>
            <person name="Wang D."/>
            <person name="Korhonen P.K."/>
            <person name="Gasser R.B."/>
            <person name="Young N.D."/>
        </authorList>
    </citation>
    <scope>NUCLEOTIDE SEQUENCE [LARGE SCALE GENOMIC DNA]</scope>
    <source>
        <strain evidence="1">Cs-k2</strain>
    </source>
</reference>
<organism evidence="1 2">
    <name type="scientific">Clonorchis sinensis</name>
    <name type="common">Chinese liver fluke</name>
    <dbReference type="NCBI Taxonomy" id="79923"/>
    <lineage>
        <taxon>Eukaryota</taxon>
        <taxon>Metazoa</taxon>
        <taxon>Spiralia</taxon>
        <taxon>Lophotrochozoa</taxon>
        <taxon>Platyhelminthes</taxon>
        <taxon>Trematoda</taxon>
        <taxon>Digenea</taxon>
        <taxon>Opisthorchiida</taxon>
        <taxon>Opisthorchiata</taxon>
        <taxon>Opisthorchiidae</taxon>
        <taxon>Clonorchis</taxon>
    </lineage>
</organism>
<dbReference type="EMBL" id="NIRI02000077">
    <property type="protein sequence ID" value="KAG5440949.1"/>
    <property type="molecule type" value="Genomic_DNA"/>
</dbReference>
<keyword evidence="2" id="KW-1185">Reference proteome</keyword>
<evidence type="ECO:0000313" key="1">
    <source>
        <dbReference type="EMBL" id="KAG5440949.1"/>
    </source>
</evidence>
<dbReference type="InParanoid" id="A0A419PFC3"/>
<comment type="caution">
    <text evidence="1">The sequence shown here is derived from an EMBL/GenBank/DDBJ whole genome shotgun (WGS) entry which is preliminary data.</text>
</comment>
<accession>A0A419PFC3</accession>
<feature type="non-terminal residue" evidence="1">
    <location>
        <position position="1"/>
    </location>
</feature>
<name>A0A419PFC3_CLOSI</name>